<feature type="transmembrane region" description="Helical" evidence="1">
    <location>
        <begin position="176"/>
        <end position="194"/>
    </location>
</feature>
<gene>
    <name evidence="3" type="ORF">SASPL_105971</name>
</gene>
<organism evidence="3">
    <name type="scientific">Salvia splendens</name>
    <name type="common">Scarlet sage</name>
    <dbReference type="NCBI Taxonomy" id="180675"/>
    <lineage>
        <taxon>Eukaryota</taxon>
        <taxon>Viridiplantae</taxon>
        <taxon>Streptophyta</taxon>
        <taxon>Embryophyta</taxon>
        <taxon>Tracheophyta</taxon>
        <taxon>Spermatophyta</taxon>
        <taxon>Magnoliopsida</taxon>
        <taxon>eudicotyledons</taxon>
        <taxon>Gunneridae</taxon>
        <taxon>Pentapetalae</taxon>
        <taxon>asterids</taxon>
        <taxon>lamiids</taxon>
        <taxon>Lamiales</taxon>
        <taxon>Lamiaceae</taxon>
        <taxon>Nepetoideae</taxon>
        <taxon>Mentheae</taxon>
        <taxon>Salviinae</taxon>
        <taxon>Salvia</taxon>
        <taxon>Salvia subgen. Calosphace</taxon>
        <taxon>core Calosphace</taxon>
    </lineage>
</organism>
<evidence type="ECO:0000259" key="2">
    <source>
        <dbReference type="SMART" id="SM00672"/>
    </source>
</evidence>
<accession>A0A8X8YQL6</accession>
<dbReference type="PANTHER" id="PTHR12203">
    <property type="entry name" value="KDEL LYS-ASP-GLU-LEU CONTAINING - RELATED"/>
    <property type="match status" value="1"/>
</dbReference>
<evidence type="ECO:0000313" key="3">
    <source>
        <dbReference type="EMBL" id="KAG6434345.1"/>
    </source>
</evidence>
<comment type="caution">
    <text evidence="3">The sequence shown here is derived from an EMBL/GenBank/DDBJ whole genome shotgun (WGS) entry which is preliminary data.</text>
</comment>
<keyword evidence="4" id="KW-1185">Reference proteome</keyword>
<reference evidence="3" key="1">
    <citation type="submission" date="2018-01" db="EMBL/GenBank/DDBJ databases">
        <authorList>
            <person name="Mao J.F."/>
        </authorList>
    </citation>
    <scope>NUCLEOTIDE SEQUENCE</scope>
    <source>
        <strain evidence="3">Huo1</strain>
        <tissue evidence="3">Leaf</tissue>
    </source>
</reference>
<dbReference type="Proteomes" id="UP000298416">
    <property type="component" value="Unassembled WGS sequence"/>
</dbReference>
<protein>
    <recommendedName>
        <fullName evidence="2">Glycosyl transferase CAP10 domain-containing protein</fullName>
    </recommendedName>
</protein>
<reference evidence="3" key="2">
    <citation type="submission" date="2020-08" db="EMBL/GenBank/DDBJ databases">
        <title>Plant Genome Project.</title>
        <authorList>
            <person name="Zhang R.-G."/>
        </authorList>
    </citation>
    <scope>NUCLEOTIDE SEQUENCE</scope>
    <source>
        <strain evidence="3">Huo1</strain>
        <tissue evidence="3">Leaf</tissue>
    </source>
</reference>
<name>A0A8X8YQL6_SALSN</name>
<dbReference type="InterPro" id="IPR006598">
    <property type="entry name" value="CAP10"/>
</dbReference>
<keyword evidence="1" id="KW-0812">Transmembrane</keyword>
<sequence>MMSSPENTAEKPRAEKVSEAVTSVYNSLPKKGKPQGREVTVLAAFLLSSPSQVIAVSGWCFSFVCVVCEELRVVSLGTGTKCLGRSRRRLLELFISLKQDHPSQCRTRDLTYREFKFIDGKSVRKWPSCVGVTFSEVRENMKGHEEKLMDVCWLRPCFKKHSLKSPSYNKPVCSSYTLLLFVFFLLVLAGLIFTGQVDPGKYVKYSYQRTTIAKGENTLDCGAWNHTKSCPINRPVRREPSANPAPTCPEYFRWIHEDLRHWRRTGVTKEMVEKARATAHFRLIILDGKVYVENFRPSIQTRALFTVWGIAQLIRTYPGRLPDLELMFDCDDRPVVQASRFRLPDSAPPPVFRYCSDWRSLDIVFPDWSFWGWAETNIKPWRSVLKDIKEGNKKIKWEDREPYAYWKGNPNVCKWRADLMKCNATPQTDWNTRLYDWIAESQQGYKQSNLGNQCTHRYKIYIEGWAWSVSEKYIFACDSPVLLMTLRWYDFFTRGMVPQHHYWPVRDSDKCRSLKFAVDWGNNHKEKAKSIGEAGSRFIHEDLKMEYIYDYMFHLLNEYGKLMKYMPSVPAGAVELCPESVACSARGIWREFMEESLEKGPSESDPCTMQPPYQPQEIQVFVDGKIKMTKQVEAWENQYWDELNKKQPRL</sequence>
<evidence type="ECO:0000256" key="1">
    <source>
        <dbReference type="SAM" id="Phobius"/>
    </source>
</evidence>
<keyword evidence="1" id="KW-1133">Transmembrane helix</keyword>
<dbReference type="InterPro" id="IPR051091">
    <property type="entry name" value="O-Glucosyltr/Glycosyltrsf_90"/>
</dbReference>
<keyword evidence="1" id="KW-0472">Membrane</keyword>
<dbReference type="SMART" id="SM00672">
    <property type="entry name" value="CAP10"/>
    <property type="match status" value="1"/>
</dbReference>
<dbReference type="PANTHER" id="PTHR12203:SF74">
    <property type="entry name" value="GLYCOSYLTRANSFERASE"/>
    <property type="match status" value="1"/>
</dbReference>
<dbReference type="Pfam" id="PF05686">
    <property type="entry name" value="Glyco_transf_90"/>
    <property type="match status" value="1"/>
</dbReference>
<proteinExistence type="predicted"/>
<dbReference type="EMBL" id="PNBA02000002">
    <property type="protein sequence ID" value="KAG6434345.1"/>
    <property type="molecule type" value="Genomic_DNA"/>
</dbReference>
<feature type="domain" description="Glycosyl transferase CAP10" evidence="2">
    <location>
        <begin position="320"/>
        <end position="566"/>
    </location>
</feature>
<dbReference type="AlphaFoldDB" id="A0A8X8YQL6"/>
<evidence type="ECO:0000313" key="4">
    <source>
        <dbReference type="Proteomes" id="UP000298416"/>
    </source>
</evidence>